<dbReference type="GO" id="GO:0042138">
    <property type="term" value="P:meiotic DNA double-strand break formation"/>
    <property type="evidence" value="ECO:0007669"/>
    <property type="project" value="InterPro"/>
</dbReference>
<dbReference type="Pfam" id="PF15091">
    <property type="entry name" value="DUF4554"/>
    <property type="match status" value="1"/>
</dbReference>
<dbReference type="GO" id="GO:0007131">
    <property type="term" value="P:reciprocal meiotic recombination"/>
    <property type="evidence" value="ECO:0007669"/>
    <property type="project" value="TreeGrafter"/>
</dbReference>
<dbReference type="PANTHER" id="PTHR14652:SF2">
    <property type="entry name" value="TYPE 2 DNA TOPOISOMERASE 6 SUBUNIT B-LIKE"/>
    <property type="match status" value="1"/>
</dbReference>
<reference evidence="1" key="3">
    <citation type="submission" date="2025-09" db="UniProtKB">
        <authorList>
            <consortium name="Ensembl"/>
        </authorList>
    </citation>
    <scope>IDENTIFICATION</scope>
</reference>
<dbReference type="STRING" id="29139.ENSVURP00010000337"/>
<dbReference type="GeneTree" id="ENSGT00390000009327"/>
<reference evidence="2" key="1">
    <citation type="submission" date="2018-12" db="EMBL/GenBank/DDBJ databases">
        <authorList>
            <person name="Yazar S."/>
        </authorList>
    </citation>
    <scope>NUCLEOTIDE SEQUENCE [LARGE SCALE GENOMIC DNA]</scope>
</reference>
<dbReference type="AlphaFoldDB" id="A0A4X2JTA8"/>
<dbReference type="PANTHER" id="PTHR14652">
    <property type="entry name" value="TYPE 2 DNA TOPOISOMERASE 6 SUBUNIT B-LIKE"/>
    <property type="match status" value="1"/>
</dbReference>
<accession>A0A4X2JTA8</accession>
<proteinExistence type="predicted"/>
<organism evidence="1 2">
    <name type="scientific">Vombatus ursinus</name>
    <name type="common">Common wombat</name>
    <dbReference type="NCBI Taxonomy" id="29139"/>
    <lineage>
        <taxon>Eukaryota</taxon>
        <taxon>Metazoa</taxon>
        <taxon>Chordata</taxon>
        <taxon>Craniata</taxon>
        <taxon>Vertebrata</taxon>
        <taxon>Euteleostomi</taxon>
        <taxon>Mammalia</taxon>
        <taxon>Metatheria</taxon>
        <taxon>Diprotodontia</taxon>
        <taxon>Vombatidae</taxon>
        <taxon>Vombatus</taxon>
    </lineage>
</organism>
<sequence>IQSLLSGFSGKLTWPSEEARCAQDLTGLASFQIKFEASVGSSSINSFLMVSCLLFLKKLLICLQVRFHFGVEVNGVLSKESFGGKNALRVAFPVFCVTRPGFLGAQKVCSRIHPVLGHPVALFIPDEEANMGLLGQLTLTPAAALCPCCKLHPDQTSQISAAFISF</sequence>
<name>A0A4X2JTA8_VOMUR</name>
<keyword evidence="2" id="KW-1185">Reference proteome</keyword>
<dbReference type="Ensembl" id="ENSVURT00010000389.1">
    <property type="protein sequence ID" value="ENSVURP00010000337.1"/>
    <property type="gene ID" value="ENSVURG00010000315.1"/>
</dbReference>
<reference evidence="1" key="2">
    <citation type="submission" date="2025-08" db="UniProtKB">
        <authorList>
            <consortium name="Ensembl"/>
        </authorList>
    </citation>
    <scope>IDENTIFICATION</scope>
</reference>
<dbReference type="Proteomes" id="UP000314987">
    <property type="component" value="Unassembled WGS sequence"/>
</dbReference>
<protein>
    <submittedName>
        <fullName evidence="1">Uncharacterized protein</fullName>
    </submittedName>
</protein>
<evidence type="ECO:0000313" key="2">
    <source>
        <dbReference type="Proteomes" id="UP000314987"/>
    </source>
</evidence>
<dbReference type="InterPro" id="IPR028040">
    <property type="entry name" value="TopoVIB-like"/>
</dbReference>
<evidence type="ECO:0000313" key="1">
    <source>
        <dbReference type="Ensembl" id="ENSVURP00010000337.1"/>
    </source>
</evidence>